<evidence type="ECO:0000313" key="3">
    <source>
        <dbReference type="Proteomes" id="UP001070238"/>
    </source>
</evidence>
<evidence type="ECO:0000256" key="1">
    <source>
        <dbReference type="SAM" id="MobiDB-lite"/>
    </source>
</evidence>
<dbReference type="AlphaFoldDB" id="A0A9Q4GNN5"/>
<gene>
    <name evidence="2" type="ORF">OS123_04880</name>
</gene>
<feature type="region of interest" description="Disordered" evidence="1">
    <location>
        <begin position="19"/>
        <end position="44"/>
    </location>
</feature>
<evidence type="ECO:0000313" key="2">
    <source>
        <dbReference type="EMBL" id="MCX7537879.1"/>
    </source>
</evidence>
<accession>A0A9Q4GNN5</accession>
<proteinExistence type="predicted"/>
<organism evidence="2 3">
    <name type="scientific">Corynebacterium antarcticum</name>
    <dbReference type="NCBI Taxonomy" id="2800405"/>
    <lineage>
        <taxon>Bacteria</taxon>
        <taxon>Bacillati</taxon>
        <taxon>Actinomycetota</taxon>
        <taxon>Actinomycetes</taxon>
        <taxon>Mycobacteriales</taxon>
        <taxon>Corynebacteriaceae</taxon>
        <taxon>Corynebacterium</taxon>
    </lineage>
</organism>
<protein>
    <submittedName>
        <fullName evidence="2">Uncharacterized protein</fullName>
    </submittedName>
</protein>
<dbReference type="Proteomes" id="UP001070238">
    <property type="component" value="Unassembled WGS sequence"/>
</dbReference>
<comment type="caution">
    <text evidence="2">The sequence shown here is derived from an EMBL/GenBank/DDBJ whole genome shotgun (WGS) entry which is preliminary data.</text>
</comment>
<reference evidence="2" key="1">
    <citation type="submission" date="2022-11" db="EMBL/GenBank/DDBJ databases">
        <title>Corynebacterium sp. isolated from Penguins.</title>
        <authorList>
            <person name="Sedlar K."/>
            <person name="Svec P."/>
        </authorList>
    </citation>
    <scope>NUCLEOTIDE SEQUENCE</scope>
    <source>
        <strain evidence="2">P5875</strain>
    </source>
</reference>
<dbReference type="EMBL" id="JAPMKX010000002">
    <property type="protein sequence ID" value="MCX7537879.1"/>
    <property type="molecule type" value="Genomic_DNA"/>
</dbReference>
<name>A0A9Q4GNN5_9CORY</name>
<dbReference type="RefSeq" id="WP_255567665.1">
    <property type="nucleotide sequence ID" value="NZ_JAENIP020000002.1"/>
</dbReference>
<sequence length="44" mass="4664">MSDSRTGIAVLRRTWFHDARPSGLAGASGSDDRTPAGHCGVHTR</sequence>